<keyword evidence="6" id="KW-0346">Stress response</keyword>
<dbReference type="InterPro" id="IPR036410">
    <property type="entry name" value="HSP_DnaJ_Cys-rich_dom_sf"/>
</dbReference>
<dbReference type="PANTHER" id="PTHR43096">
    <property type="entry name" value="DNAJ HOMOLOG 1, MITOCHONDRIAL-RELATED"/>
    <property type="match status" value="1"/>
</dbReference>
<dbReference type="CDD" id="cd06257">
    <property type="entry name" value="DnaJ"/>
    <property type="match status" value="1"/>
</dbReference>
<organism evidence="9">
    <name type="scientific">Candidatus Shikimatogenerans sp. Tduv</name>
    <dbReference type="NCBI Taxonomy" id="3158567"/>
    <lineage>
        <taxon>Bacteria</taxon>
        <taxon>Pseudomonadati</taxon>
        <taxon>Bacteroidota</taxon>
        <taxon>Flavobacteriia</taxon>
        <taxon>Flavobacteriales</taxon>
        <taxon>Candidatus Shikimatogenerans</taxon>
    </lineage>
</organism>
<dbReference type="Pfam" id="PF01556">
    <property type="entry name" value="DnaJ_C"/>
    <property type="match status" value="1"/>
</dbReference>
<evidence type="ECO:0000259" key="8">
    <source>
        <dbReference type="PROSITE" id="PS50076"/>
    </source>
</evidence>
<keyword evidence="2" id="KW-0479">Metal-binding</keyword>
<evidence type="ECO:0000256" key="5">
    <source>
        <dbReference type="ARBA" id="ARBA00022833"/>
    </source>
</evidence>
<dbReference type="GO" id="GO:0005737">
    <property type="term" value="C:cytoplasm"/>
    <property type="evidence" value="ECO:0007669"/>
    <property type="project" value="TreeGrafter"/>
</dbReference>
<dbReference type="InterPro" id="IPR002939">
    <property type="entry name" value="DnaJ_C"/>
</dbReference>
<dbReference type="PRINTS" id="PR00625">
    <property type="entry name" value="JDOMAIN"/>
</dbReference>
<evidence type="ECO:0000313" key="9">
    <source>
        <dbReference type="EMBL" id="XBT18299.1"/>
    </source>
</evidence>
<dbReference type="GO" id="GO:0051082">
    <property type="term" value="F:unfolded protein binding"/>
    <property type="evidence" value="ECO:0007669"/>
    <property type="project" value="InterPro"/>
</dbReference>
<dbReference type="AlphaFoldDB" id="A0AAU7QQN2"/>
<feature type="domain" description="J" evidence="8">
    <location>
        <begin position="4"/>
        <end position="70"/>
    </location>
</feature>
<keyword evidence="5" id="KW-0862">Zinc</keyword>
<proteinExistence type="predicted"/>
<protein>
    <submittedName>
        <fullName evidence="9">DnaJ domain-containing protein</fullName>
    </submittedName>
</protein>
<evidence type="ECO:0000256" key="1">
    <source>
        <dbReference type="ARBA" id="ARBA00022705"/>
    </source>
</evidence>
<keyword evidence="7" id="KW-0143">Chaperone</keyword>
<dbReference type="SUPFAM" id="SSF49493">
    <property type="entry name" value="HSP40/DnaJ peptide-binding domain"/>
    <property type="match status" value="2"/>
</dbReference>
<evidence type="ECO:0000256" key="2">
    <source>
        <dbReference type="ARBA" id="ARBA00022723"/>
    </source>
</evidence>
<sequence>MSKDYYNILGVNKNSSDLDIKKAYRKLALKYHPDKNIDNKKESEKKFKEISEAYNVLGNKEKKKNYDKYGYNDNMGQGSFHNFSDIFEEIFPKFTNYTEYNEEDKFQYVNEEEINKKTNVKNKFPGKYGKNIIIDINLSLDNIITGVYQNVYIKRKILYNKYLNYEDCEECLGIGYKSQKKETFFLNFQTNYTCNACKGYGKYIPNPVEGMDIRGIITVYENVMIRIPVGSLNGTILKLHSKGHQAPLTGHIGELLINIIENKNIFYKRKKKDLYINIKINLIDLYIGTIKYINYFNREYIKIYIYPGICNIYDYIIIPNKGIPYYINNKYKFGNLYIKLYIM</sequence>
<dbReference type="GO" id="GO:0006260">
    <property type="term" value="P:DNA replication"/>
    <property type="evidence" value="ECO:0007669"/>
    <property type="project" value="UniProtKB-KW"/>
</dbReference>
<dbReference type="InterPro" id="IPR008971">
    <property type="entry name" value="HSP40/DnaJ_pept-bd"/>
</dbReference>
<dbReference type="InterPro" id="IPR036869">
    <property type="entry name" value="J_dom_sf"/>
</dbReference>
<dbReference type="InterPro" id="IPR018253">
    <property type="entry name" value="DnaJ_domain_CS"/>
</dbReference>
<dbReference type="InterPro" id="IPR001623">
    <property type="entry name" value="DnaJ_domain"/>
</dbReference>
<dbReference type="Gene3D" id="1.10.287.110">
    <property type="entry name" value="DnaJ domain"/>
    <property type="match status" value="1"/>
</dbReference>
<evidence type="ECO:0000256" key="6">
    <source>
        <dbReference type="ARBA" id="ARBA00023016"/>
    </source>
</evidence>
<dbReference type="GO" id="GO:0008270">
    <property type="term" value="F:zinc ion binding"/>
    <property type="evidence" value="ECO:0007669"/>
    <property type="project" value="UniProtKB-KW"/>
</dbReference>
<dbReference type="SUPFAM" id="SSF57938">
    <property type="entry name" value="DnaJ/Hsp40 cysteine-rich domain"/>
    <property type="match status" value="1"/>
</dbReference>
<evidence type="ECO:0000256" key="7">
    <source>
        <dbReference type="ARBA" id="ARBA00023186"/>
    </source>
</evidence>
<name>A0AAU7QQN2_9FLAO</name>
<dbReference type="EMBL" id="CP157894">
    <property type="protein sequence ID" value="XBT18299.1"/>
    <property type="molecule type" value="Genomic_DNA"/>
</dbReference>
<keyword evidence="1" id="KW-0235">DNA replication</keyword>
<evidence type="ECO:0000256" key="4">
    <source>
        <dbReference type="ARBA" id="ARBA00022771"/>
    </source>
</evidence>
<dbReference type="PROSITE" id="PS00636">
    <property type="entry name" value="DNAJ_1"/>
    <property type="match status" value="1"/>
</dbReference>
<reference evidence="9" key="1">
    <citation type="submission" date="2024-06" db="EMBL/GenBank/DDBJ databases">
        <title>Diversity, functionality, and evolutionary history of bacterial symbionts in false click beetles (Coleoptera, Throscidae).</title>
        <authorList>
            <person name="Wierz J.C."/>
            <person name="Malm H."/>
            <person name="Kaltenpoth M."/>
            <person name="Engl T."/>
        </authorList>
    </citation>
    <scope>NUCLEOTIDE SEQUENCE</scope>
    <source>
        <strain evidence="9">Tduv</strain>
    </source>
</reference>
<dbReference type="InterPro" id="IPR001305">
    <property type="entry name" value="HSP_DnaJ_Cys-rich_dom"/>
</dbReference>
<dbReference type="GO" id="GO:0042026">
    <property type="term" value="P:protein refolding"/>
    <property type="evidence" value="ECO:0007669"/>
    <property type="project" value="TreeGrafter"/>
</dbReference>
<dbReference type="PROSITE" id="PS50076">
    <property type="entry name" value="DNAJ_2"/>
    <property type="match status" value="1"/>
</dbReference>
<dbReference type="CDD" id="cd10719">
    <property type="entry name" value="DnaJ_zf"/>
    <property type="match status" value="1"/>
</dbReference>
<accession>A0AAU7QQN2</accession>
<dbReference type="SMART" id="SM00271">
    <property type="entry name" value="DnaJ"/>
    <property type="match status" value="1"/>
</dbReference>
<dbReference type="Gene3D" id="2.60.260.20">
    <property type="entry name" value="Urease metallochaperone UreE, N-terminal domain"/>
    <property type="match status" value="2"/>
</dbReference>
<dbReference type="Gene3D" id="2.10.230.10">
    <property type="entry name" value="Heat shock protein DnaJ, cysteine-rich domain"/>
    <property type="match status" value="1"/>
</dbReference>
<gene>
    <name evidence="9" type="ORF">ABNO50_00540</name>
</gene>
<dbReference type="Pfam" id="PF00226">
    <property type="entry name" value="DnaJ"/>
    <property type="match status" value="1"/>
</dbReference>
<keyword evidence="4" id="KW-0863">Zinc-finger</keyword>
<evidence type="ECO:0000256" key="3">
    <source>
        <dbReference type="ARBA" id="ARBA00022737"/>
    </source>
</evidence>
<dbReference type="GO" id="GO:0031072">
    <property type="term" value="F:heat shock protein binding"/>
    <property type="evidence" value="ECO:0007669"/>
    <property type="project" value="InterPro"/>
</dbReference>
<keyword evidence="3" id="KW-0677">Repeat</keyword>
<dbReference type="SUPFAM" id="SSF46565">
    <property type="entry name" value="Chaperone J-domain"/>
    <property type="match status" value="1"/>
</dbReference>
<dbReference type="PANTHER" id="PTHR43096:SF52">
    <property type="entry name" value="DNAJ HOMOLOG 1, MITOCHONDRIAL-RELATED"/>
    <property type="match status" value="1"/>
</dbReference>